<reference evidence="1" key="1">
    <citation type="submission" date="2020-08" db="EMBL/GenBank/DDBJ databases">
        <title>Plant Genome Project.</title>
        <authorList>
            <person name="Zhang R.-G."/>
        </authorList>
    </citation>
    <scope>NUCLEOTIDE SEQUENCE</scope>
    <source>
        <strain evidence="1">WSP0</strain>
        <tissue evidence="1">Leaf</tissue>
    </source>
</reference>
<dbReference type="Proteomes" id="UP000823749">
    <property type="component" value="Chromosome 2"/>
</dbReference>
<dbReference type="Gene3D" id="3.40.462.20">
    <property type="match status" value="1"/>
</dbReference>
<name>A0AAV6LB80_9ERIC</name>
<dbReference type="EMBL" id="JACTNZ010000002">
    <property type="protein sequence ID" value="KAG5562330.1"/>
    <property type="molecule type" value="Genomic_DNA"/>
</dbReference>
<dbReference type="PANTHER" id="PTHR32448">
    <property type="entry name" value="OS08G0158400 PROTEIN"/>
    <property type="match status" value="1"/>
</dbReference>
<accession>A0AAV6LB80</accession>
<keyword evidence="2" id="KW-1185">Reference proteome</keyword>
<organism evidence="1 2">
    <name type="scientific">Rhododendron griersonianum</name>
    <dbReference type="NCBI Taxonomy" id="479676"/>
    <lineage>
        <taxon>Eukaryota</taxon>
        <taxon>Viridiplantae</taxon>
        <taxon>Streptophyta</taxon>
        <taxon>Embryophyta</taxon>
        <taxon>Tracheophyta</taxon>
        <taxon>Spermatophyta</taxon>
        <taxon>Magnoliopsida</taxon>
        <taxon>eudicotyledons</taxon>
        <taxon>Gunneridae</taxon>
        <taxon>Pentapetalae</taxon>
        <taxon>asterids</taxon>
        <taxon>Ericales</taxon>
        <taxon>Ericaceae</taxon>
        <taxon>Ericoideae</taxon>
        <taxon>Rhodoreae</taxon>
        <taxon>Rhododendron</taxon>
    </lineage>
</organism>
<dbReference type="AlphaFoldDB" id="A0AAV6LB80"/>
<comment type="caution">
    <text evidence="1">The sequence shown here is derived from an EMBL/GenBank/DDBJ whole genome shotgun (WGS) entry which is preliminary data.</text>
</comment>
<sequence length="80" mass="9500">MFYEDEGELAEMILSPYGGKMDEIAESAIPFPHRKGNLYKIQHLVYWNEEGEEVSQRHISWIRRLYSYMAPYVSRFPRAA</sequence>
<gene>
    <name evidence="1" type="ORF">RHGRI_005157</name>
</gene>
<proteinExistence type="predicted"/>
<evidence type="ECO:0000313" key="1">
    <source>
        <dbReference type="EMBL" id="KAG5562330.1"/>
    </source>
</evidence>
<protein>
    <submittedName>
        <fullName evidence="1">Uncharacterized protein</fullName>
    </submittedName>
</protein>
<evidence type="ECO:0000313" key="2">
    <source>
        <dbReference type="Proteomes" id="UP000823749"/>
    </source>
</evidence>